<dbReference type="Proteomes" id="UP001054837">
    <property type="component" value="Unassembled WGS sequence"/>
</dbReference>
<feature type="compositionally biased region" description="Polar residues" evidence="1">
    <location>
        <begin position="156"/>
        <end position="166"/>
    </location>
</feature>
<feature type="region of interest" description="Disordered" evidence="1">
    <location>
        <begin position="146"/>
        <end position="166"/>
    </location>
</feature>
<organism evidence="2 3">
    <name type="scientific">Caerostris darwini</name>
    <dbReference type="NCBI Taxonomy" id="1538125"/>
    <lineage>
        <taxon>Eukaryota</taxon>
        <taxon>Metazoa</taxon>
        <taxon>Ecdysozoa</taxon>
        <taxon>Arthropoda</taxon>
        <taxon>Chelicerata</taxon>
        <taxon>Arachnida</taxon>
        <taxon>Araneae</taxon>
        <taxon>Araneomorphae</taxon>
        <taxon>Entelegynae</taxon>
        <taxon>Araneoidea</taxon>
        <taxon>Araneidae</taxon>
        <taxon>Caerostris</taxon>
    </lineage>
</organism>
<accession>A0AAV4U0I9</accession>
<dbReference type="EMBL" id="BPLQ01010518">
    <property type="protein sequence ID" value="GIY51289.1"/>
    <property type="molecule type" value="Genomic_DNA"/>
</dbReference>
<sequence length="166" mass="18552">MGCTTVRETPQGRTGSIIIISFKDDHHEFLQNLIKPNPIPHSVRSPNDTRLNAISFRENHLAIEFLQNLIKPNPIPHSVRSPNDARINVISFKDNRHEFSQNLIKPNPIPYSFRSPNDTRGQKVVGLCDSYTNPNTIGCAVLDIPQGRTGERKSPSHSAISPSNII</sequence>
<gene>
    <name evidence="2" type="ORF">CDAR_69221</name>
</gene>
<proteinExistence type="predicted"/>
<evidence type="ECO:0000313" key="3">
    <source>
        <dbReference type="Proteomes" id="UP001054837"/>
    </source>
</evidence>
<protein>
    <submittedName>
        <fullName evidence="2">Uncharacterized protein</fullName>
    </submittedName>
</protein>
<name>A0AAV4U0I9_9ARAC</name>
<evidence type="ECO:0000256" key="1">
    <source>
        <dbReference type="SAM" id="MobiDB-lite"/>
    </source>
</evidence>
<evidence type="ECO:0000313" key="2">
    <source>
        <dbReference type="EMBL" id="GIY51289.1"/>
    </source>
</evidence>
<keyword evidence="3" id="KW-1185">Reference proteome</keyword>
<comment type="caution">
    <text evidence="2">The sequence shown here is derived from an EMBL/GenBank/DDBJ whole genome shotgun (WGS) entry which is preliminary data.</text>
</comment>
<reference evidence="2 3" key="1">
    <citation type="submission" date="2021-06" db="EMBL/GenBank/DDBJ databases">
        <title>Caerostris darwini draft genome.</title>
        <authorList>
            <person name="Kono N."/>
            <person name="Arakawa K."/>
        </authorList>
    </citation>
    <scope>NUCLEOTIDE SEQUENCE [LARGE SCALE GENOMIC DNA]</scope>
</reference>
<dbReference type="AlphaFoldDB" id="A0AAV4U0I9"/>